<keyword evidence="2" id="KW-1185">Reference proteome</keyword>
<organism evidence="1 2">
    <name type="scientific">Camellia lanceoleosa</name>
    <dbReference type="NCBI Taxonomy" id="1840588"/>
    <lineage>
        <taxon>Eukaryota</taxon>
        <taxon>Viridiplantae</taxon>
        <taxon>Streptophyta</taxon>
        <taxon>Embryophyta</taxon>
        <taxon>Tracheophyta</taxon>
        <taxon>Spermatophyta</taxon>
        <taxon>Magnoliopsida</taxon>
        <taxon>eudicotyledons</taxon>
        <taxon>Gunneridae</taxon>
        <taxon>Pentapetalae</taxon>
        <taxon>asterids</taxon>
        <taxon>Ericales</taxon>
        <taxon>Theaceae</taxon>
        <taxon>Camellia</taxon>
    </lineage>
</organism>
<evidence type="ECO:0000313" key="2">
    <source>
        <dbReference type="Proteomes" id="UP001060215"/>
    </source>
</evidence>
<name>A0ACC0IPA0_9ERIC</name>
<protein>
    <submittedName>
        <fullName evidence="1">Uncharacterized protein</fullName>
    </submittedName>
</protein>
<accession>A0ACC0IPA0</accession>
<dbReference type="EMBL" id="CM045760">
    <property type="protein sequence ID" value="KAI8027737.1"/>
    <property type="molecule type" value="Genomic_DNA"/>
</dbReference>
<proteinExistence type="predicted"/>
<comment type="caution">
    <text evidence="1">The sequence shown here is derived from an EMBL/GenBank/DDBJ whole genome shotgun (WGS) entry which is preliminary data.</text>
</comment>
<sequence length="57" mass="6269">MMAIGSSTVTVTVPIQRTVQYLWIQEVAHTVALSSVDSRGGSQCSTLFQIRNTEWPS</sequence>
<gene>
    <name evidence="1" type="ORF">LOK49_LG02G00976</name>
</gene>
<dbReference type="Proteomes" id="UP001060215">
    <property type="component" value="Chromosome 3"/>
</dbReference>
<reference evidence="1 2" key="1">
    <citation type="journal article" date="2022" name="Plant J.">
        <title>Chromosome-level genome of Camellia lanceoleosa provides a valuable resource for understanding genome evolution and self-incompatibility.</title>
        <authorList>
            <person name="Gong W."/>
            <person name="Xiao S."/>
            <person name="Wang L."/>
            <person name="Liao Z."/>
            <person name="Chang Y."/>
            <person name="Mo W."/>
            <person name="Hu G."/>
            <person name="Li W."/>
            <person name="Zhao G."/>
            <person name="Zhu H."/>
            <person name="Hu X."/>
            <person name="Ji K."/>
            <person name="Xiang X."/>
            <person name="Song Q."/>
            <person name="Yuan D."/>
            <person name="Jin S."/>
            <person name="Zhang L."/>
        </authorList>
    </citation>
    <scope>NUCLEOTIDE SEQUENCE [LARGE SCALE GENOMIC DNA]</scope>
    <source>
        <strain evidence="1">SQ_2022a</strain>
    </source>
</reference>
<evidence type="ECO:0000313" key="1">
    <source>
        <dbReference type="EMBL" id="KAI8027737.1"/>
    </source>
</evidence>